<evidence type="ECO:0000259" key="1">
    <source>
        <dbReference type="PROSITE" id="PS50280"/>
    </source>
</evidence>
<dbReference type="PROSITE" id="PS50280">
    <property type="entry name" value="SET"/>
    <property type="match status" value="1"/>
</dbReference>
<dbReference type="SUPFAM" id="SSF82199">
    <property type="entry name" value="SET domain"/>
    <property type="match status" value="1"/>
</dbReference>
<keyword evidence="3" id="KW-1185">Reference proteome</keyword>
<accession>A0A232ERA2</accession>
<dbReference type="PANTHER" id="PTHR12977:SF4">
    <property type="entry name" value="HISTONE-LYSINE N-METHYLTRANSFERASE KMT5B"/>
    <property type="match status" value="1"/>
</dbReference>
<dbReference type="EMBL" id="NNAY01002631">
    <property type="protein sequence ID" value="OXU20895.1"/>
    <property type="molecule type" value="Genomic_DNA"/>
</dbReference>
<dbReference type="SMART" id="SM00317">
    <property type="entry name" value="SET"/>
    <property type="match status" value="1"/>
</dbReference>
<comment type="caution">
    <text evidence="2">The sequence shown here is derived from an EMBL/GenBank/DDBJ whole genome shotgun (WGS) entry which is preliminary data.</text>
</comment>
<name>A0A232ERA2_9HYME</name>
<dbReference type="InterPro" id="IPR046341">
    <property type="entry name" value="SET_dom_sf"/>
</dbReference>
<dbReference type="Gene3D" id="2.170.270.10">
    <property type="entry name" value="SET domain"/>
    <property type="match status" value="1"/>
</dbReference>
<dbReference type="Pfam" id="PF00856">
    <property type="entry name" value="SET"/>
    <property type="match status" value="1"/>
</dbReference>
<dbReference type="PANTHER" id="PTHR12977">
    <property type="entry name" value="SUPPRESSOR OF VARIEGATION 4-20-RELATED"/>
    <property type="match status" value="1"/>
</dbReference>
<reference evidence="2 3" key="1">
    <citation type="journal article" date="2017" name="Curr. Biol.">
        <title>The Evolution of Venom by Co-option of Single-Copy Genes.</title>
        <authorList>
            <person name="Martinson E.O."/>
            <person name="Mrinalini"/>
            <person name="Kelkar Y.D."/>
            <person name="Chang C.H."/>
            <person name="Werren J.H."/>
        </authorList>
    </citation>
    <scope>NUCLEOTIDE SEQUENCE [LARGE SCALE GENOMIC DNA]</scope>
    <source>
        <strain evidence="2 3">Alberta</strain>
        <tissue evidence="2">Whole body</tissue>
    </source>
</reference>
<dbReference type="InterPro" id="IPR001214">
    <property type="entry name" value="SET_dom"/>
</dbReference>
<sequence length="304" mass="34564">MDEGRGVKVMAMCDLKRNESLNIIGILRPISDEIEKRLKIIKANFSIMQTTMNKQPALLLGPASFLNHSCEPNYKYVSCSKTGVTISTIKDIKKGNELVVSYGEDYFDQRNKNCECISCEQNKKGAYSDFLNDEELIAVSQSSNDLDKTLNRKYDIRNFPDLSLDNKLRSAIVLIRKLDDYSSHENENDLTERNMSRGISNRSKIETDIKSVVTKPQKEKNRKNKQVTFNVKQLLSMSSNRLVNLFSVSSSDEVKRKYSYSCALVPECSQKFTSFASEAKAKVSIKLHLADHLKSIKNNEQTCE</sequence>
<organism evidence="2 3">
    <name type="scientific">Trichomalopsis sarcophagae</name>
    <dbReference type="NCBI Taxonomy" id="543379"/>
    <lineage>
        <taxon>Eukaryota</taxon>
        <taxon>Metazoa</taxon>
        <taxon>Ecdysozoa</taxon>
        <taxon>Arthropoda</taxon>
        <taxon>Hexapoda</taxon>
        <taxon>Insecta</taxon>
        <taxon>Pterygota</taxon>
        <taxon>Neoptera</taxon>
        <taxon>Endopterygota</taxon>
        <taxon>Hymenoptera</taxon>
        <taxon>Apocrita</taxon>
        <taxon>Proctotrupomorpha</taxon>
        <taxon>Chalcidoidea</taxon>
        <taxon>Pteromalidae</taxon>
        <taxon>Pteromalinae</taxon>
        <taxon>Trichomalopsis</taxon>
    </lineage>
</organism>
<dbReference type="GO" id="GO:0005634">
    <property type="term" value="C:nucleus"/>
    <property type="evidence" value="ECO:0007669"/>
    <property type="project" value="TreeGrafter"/>
</dbReference>
<dbReference type="AlphaFoldDB" id="A0A232ERA2"/>
<dbReference type="GO" id="GO:0042799">
    <property type="term" value="F:histone H4K20 methyltransferase activity"/>
    <property type="evidence" value="ECO:0007669"/>
    <property type="project" value="TreeGrafter"/>
</dbReference>
<dbReference type="STRING" id="543379.A0A232ERA2"/>
<feature type="domain" description="SET" evidence="1">
    <location>
        <begin position="1"/>
        <end position="103"/>
    </location>
</feature>
<dbReference type="Proteomes" id="UP000215335">
    <property type="component" value="Unassembled WGS sequence"/>
</dbReference>
<proteinExistence type="predicted"/>
<evidence type="ECO:0000313" key="3">
    <source>
        <dbReference type="Proteomes" id="UP000215335"/>
    </source>
</evidence>
<evidence type="ECO:0000313" key="2">
    <source>
        <dbReference type="EMBL" id="OXU20895.1"/>
    </source>
</evidence>
<gene>
    <name evidence="2" type="ORF">TSAR_007079</name>
</gene>
<protein>
    <recommendedName>
        <fullName evidence="1">SET domain-containing protein</fullName>
    </recommendedName>
</protein>
<dbReference type="InterPro" id="IPR039977">
    <property type="entry name" value="Suv4-20/Set9"/>
</dbReference>